<gene>
    <name evidence="1" type="ORF">QAD02_022553</name>
</gene>
<organism evidence="1 2">
    <name type="scientific">Eretmocerus hayati</name>
    <dbReference type="NCBI Taxonomy" id="131215"/>
    <lineage>
        <taxon>Eukaryota</taxon>
        <taxon>Metazoa</taxon>
        <taxon>Ecdysozoa</taxon>
        <taxon>Arthropoda</taxon>
        <taxon>Hexapoda</taxon>
        <taxon>Insecta</taxon>
        <taxon>Pterygota</taxon>
        <taxon>Neoptera</taxon>
        <taxon>Endopterygota</taxon>
        <taxon>Hymenoptera</taxon>
        <taxon>Apocrita</taxon>
        <taxon>Proctotrupomorpha</taxon>
        <taxon>Chalcidoidea</taxon>
        <taxon>Aphelinidae</taxon>
        <taxon>Aphelininae</taxon>
        <taxon>Eretmocerus</taxon>
    </lineage>
</organism>
<dbReference type="EMBL" id="CM056741">
    <property type="protein sequence ID" value="KAJ8686759.1"/>
    <property type="molecule type" value="Genomic_DNA"/>
</dbReference>
<evidence type="ECO:0000313" key="2">
    <source>
        <dbReference type="Proteomes" id="UP001239111"/>
    </source>
</evidence>
<comment type="caution">
    <text evidence="1">The sequence shown here is derived from an EMBL/GenBank/DDBJ whole genome shotgun (WGS) entry which is preliminary data.</text>
</comment>
<reference evidence="1" key="1">
    <citation type="submission" date="2023-04" db="EMBL/GenBank/DDBJ databases">
        <title>A chromosome-level genome assembly of the parasitoid wasp Eretmocerus hayati.</title>
        <authorList>
            <person name="Zhong Y."/>
            <person name="Liu S."/>
            <person name="Liu Y."/>
        </authorList>
    </citation>
    <scope>NUCLEOTIDE SEQUENCE</scope>
    <source>
        <strain evidence="1">ZJU_SS_LIU_2023</strain>
    </source>
</reference>
<name>A0ACC2PTX7_9HYME</name>
<proteinExistence type="predicted"/>
<protein>
    <submittedName>
        <fullName evidence="1">Uncharacterized protein</fullName>
    </submittedName>
</protein>
<evidence type="ECO:0000313" key="1">
    <source>
        <dbReference type="EMBL" id="KAJ8686759.1"/>
    </source>
</evidence>
<dbReference type="Proteomes" id="UP001239111">
    <property type="component" value="Chromosome 1"/>
</dbReference>
<sequence>MESPYSNVITEILRECKEKSINVSEDFVRFLVSLVSLSATTSPEGIREDEASDESKIFAIVIEKLLDQSGPSLVTLQLQHHFAKHYSDRDTTIKAHRTRIVHKTAPLVREICETKQLDSGNEIEKLYQKMLVVLTLLSGLGNPTKPSVLREVAIALQSILQPSELPRYVTLSKREKEEQLMELVFIVAGIRLFNRDCKRGGEDIDDLPGILQSATSRTRASIIKILESLMDKVYKFTAIVETAIRSNSYKKSKDGPRLEEVMWTVDMLVTTRQQEIYVRKLLSDLETCEEEIRCLINRLRNRLAQLHETVKFRTAVPTVQVYPQFVDIAEIWLKLQDEIVILSLINDLLCQLQCLFPEHMDENHQSIVDKLLKGVDVPTDAERLEQTMGKLIVDCGECTLAYPNNETNFDKLNIQFLGFCAWSFVVGNGALIPGNPNIGIAEWNGKSFAFSSATAAAEFGKNPARFLHLAIDTVRNRQEYIHLFQLFNDIQIMNQRERLSGEYMPLTIRQNQAIQTERHVFPILIDKSYEHSLWEHRREALHLASISRCVTKSTQTHKSHFRTGVCLQTLMPKDKEIQTKKDSGTNTQKSKRYIFGLRGRCSTVQMIDCFTNT</sequence>
<keyword evidence="2" id="KW-1185">Reference proteome</keyword>
<accession>A0ACC2PTX7</accession>